<sequence>MGEAKLVSGCVALMASAVPFLQYEYGYVSFRILVLAVNSCLLKHAGCLNKTIAKMDTLPASSCLSIFWEDSAALVARECTGGKKLQEIIFAASLNTRVLHCLLRLLDADQKLFLVVSKIASSLGLSGLMFLFFKHLVVDQHRYTCNEDVLAQIIRPYS</sequence>
<dbReference type="Proteomes" id="UP000663841">
    <property type="component" value="Unassembled WGS sequence"/>
</dbReference>
<keyword evidence="1" id="KW-0812">Transmembrane</keyword>
<dbReference type="EMBL" id="CAJMWW010000469">
    <property type="protein sequence ID" value="CAE6471632.1"/>
    <property type="molecule type" value="Genomic_DNA"/>
</dbReference>
<evidence type="ECO:0000313" key="2">
    <source>
        <dbReference type="EMBL" id="CAE6471632.1"/>
    </source>
</evidence>
<organism evidence="2 3">
    <name type="scientific">Rhizoctonia solani</name>
    <dbReference type="NCBI Taxonomy" id="456999"/>
    <lineage>
        <taxon>Eukaryota</taxon>
        <taxon>Fungi</taxon>
        <taxon>Dikarya</taxon>
        <taxon>Basidiomycota</taxon>
        <taxon>Agaricomycotina</taxon>
        <taxon>Agaricomycetes</taxon>
        <taxon>Cantharellales</taxon>
        <taxon>Ceratobasidiaceae</taxon>
        <taxon>Rhizoctonia</taxon>
    </lineage>
</organism>
<evidence type="ECO:0000256" key="1">
    <source>
        <dbReference type="SAM" id="Phobius"/>
    </source>
</evidence>
<dbReference type="AlphaFoldDB" id="A0A8H3C2S2"/>
<feature type="transmembrane region" description="Helical" evidence="1">
    <location>
        <begin position="112"/>
        <end position="133"/>
    </location>
</feature>
<feature type="transmembrane region" description="Helical" evidence="1">
    <location>
        <begin position="27"/>
        <end position="45"/>
    </location>
</feature>
<accession>A0A8H3C2S2</accession>
<keyword evidence="1" id="KW-0472">Membrane</keyword>
<evidence type="ECO:0000313" key="3">
    <source>
        <dbReference type="Proteomes" id="UP000663841"/>
    </source>
</evidence>
<keyword evidence="1" id="KW-1133">Transmembrane helix</keyword>
<comment type="caution">
    <text evidence="2">The sequence shown here is derived from an EMBL/GenBank/DDBJ whole genome shotgun (WGS) entry which is preliminary data.</text>
</comment>
<gene>
    <name evidence="2" type="ORF">RDB_LOCUS178311</name>
</gene>
<proteinExistence type="predicted"/>
<protein>
    <submittedName>
        <fullName evidence="2">Uncharacterized protein</fullName>
    </submittedName>
</protein>
<name>A0A8H3C2S2_9AGAM</name>
<reference evidence="2" key="1">
    <citation type="submission" date="2021-01" db="EMBL/GenBank/DDBJ databases">
        <authorList>
            <person name="Kaushik A."/>
        </authorList>
    </citation>
    <scope>NUCLEOTIDE SEQUENCE</scope>
    <source>
        <strain evidence="2">AG3-T5</strain>
    </source>
</reference>